<dbReference type="EMBL" id="KX130344">
    <property type="protein sequence ID" value="AQN78581.1"/>
    <property type="molecule type" value="Genomic_DNA"/>
</dbReference>
<name>A0A1S5VG09_9VIRU</name>
<keyword evidence="1" id="KW-0812">Transmembrane</keyword>
<accession>A0A1S5VG09</accession>
<dbReference type="RefSeq" id="YP_009345974.1">
    <property type="nucleotide sequence ID" value="NC_033829.1"/>
</dbReference>
<organism evidence="2 3">
    <name type="scientific">Kallithea virus</name>
    <dbReference type="NCBI Taxonomy" id="1654582"/>
    <lineage>
        <taxon>Viruses</taxon>
        <taxon>Viruses incertae sedis</taxon>
        <taxon>Naldaviricetes</taxon>
        <taxon>Lefavirales</taxon>
        <taxon>Nudiviridae</taxon>
        <taxon>Alphanudivirus</taxon>
        <taxon>Alphanudivirus dromelanogasteris</taxon>
    </lineage>
</organism>
<reference evidence="3" key="1">
    <citation type="submission" date="2016-04" db="EMBL/GenBank/DDBJ databases">
        <title>The complete genome of Kallithea virus.</title>
        <authorList>
            <consortium name="DrosEU Consortium"/>
            <person name="Obbard D.J."/>
            <person name="Serga S."/>
            <person name="Kozeretska I."/>
            <person name="Waldron F.M."/>
            <person name="Webster C.L."/>
            <person name="Staubach F."/>
        </authorList>
    </citation>
    <scope>NUCLEOTIDE SEQUENCE [LARGE SCALE GENOMIC DNA]</scope>
</reference>
<keyword evidence="3" id="KW-1185">Reference proteome</keyword>
<dbReference type="OrthoDB" id="21912at10239"/>
<sequence>MSRAFNSIQQENQQQQQISQQLNYGHQHLQHKYTNIQIVLLIIILIICVICIVYMYTFKRKSNVDQIINIAAERSTFRPNVFKIYDKSTKTHCNRVIMVEPFGWYLWAIRGELFILNSESGARCPVGSMSAIQVFGTQFVETCLALDMNSIYLGYINGRNPVVVPYEIEGTTFTILSAINILVRNYIYFRLESYSNIKFDSKTTTNDINNSKKHTPSDPKNTIYPITIEQGRTFNSLEMNRLMKNEEIVQEPINLRQSYRQNIGWDSLVDGNHNPIHHGRYKRTLETQTIPSEILYKSRKRIMELNPNDFDYPTKRQNAIDSMFFRPRLIEN</sequence>
<keyword evidence="1" id="KW-1133">Transmembrane helix</keyword>
<evidence type="ECO:0000313" key="3">
    <source>
        <dbReference type="Proteomes" id="UP000204438"/>
    </source>
</evidence>
<dbReference type="KEGG" id="vg:31079581"/>
<proteinExistence type="predicted"/>
<dbReference type="GeneID" id="31079581"/>
<evidence type="ECO:0000313" key="2">
    <source>
        <dbReference type="EMBL" id="AQN78581.1"/>
    </source>
</evidence>
<feature type="transmembrane region" description="Helical" evidence="1">
    <location>
        <begin position="36"/>
        <end position="56"/>
    </location>
</feature>
<evidence type="ECO:0000256" key="1">
    <source>
        <dbReference type="SAM" id="Phobius"/>
    </source>
</evidence>
<protein>
    <submittedName>
        <fullName evidence="2">ACH96163.1 19kda protein-like protein</fullName>
    </submittedName>
</protein>
<keyword evidence="1" id="KW-0472">Membrane</keyword>
<dbReference type="Proteomes" id="UP000204438">
    <property type="component" value="Segment"/>
</dbReference>